<dbReference type="EMBL" id="CAEKKB010000004">
    <property type="protein sequence ID" value="CAB4308065.1"/>
    <property type="molecule type" value="Genomic_DNA"/>
</dbReference>
<evidence type="ECO:0000313" key="2">
    <source>
        <dbReference type="Proteomes" id="UP000507245"/>
    </source>
</evidence>
<keyword evidence="2" id="KW-1185">Reference proteome</keyword>
<gene>
    <name evidence="1" type="ORF">ORAREDHAP_LOCUS27158</name>
</gene>
<accession>A0A6J5X7T7</accession>
<organism evidence="1 2">
    <name type="scientific">Prunus armeniaca</name>
    <name type="common">Apricot</name>
    <name type="synonym">Armeniaca vulgaris</name>
    <dbReference type="NCBI Taxonomy" id="36596"/>
    <lineage>
        <taxon>Eukaryota</taxon>
        <taxon>Viridiplantae</taxon>
        <taxon>Streptophyta</taxon>
        <taxon>Embryophyta</taxon>
        <taxon>Tracheophyta</taxon>
        <taxon>Spermatophyta</taxon>
        <taxon>Magnoliopsida</taxon>
        <taxon>eudicotyledons</taxon>
        <taxon>Gunneridae</taxon>
        <taxon>Pentapetalae</taxon>
        <taxon>rosids</taxon>
        <taxon>fabids</taxon>
        <taxon>Rosales</taxon>
        <taxon>Rosaceae</taxon>
        <taxon>Amygdaloideae</taxon>
        <taxon>Amygdaleae</taxon>
        <taxon>Prunus</taxon>
    </lineage>
</organism>
<dbReference type="Proteomes" id="UP000507245">
    <property type="component" value="Unassembled WGS sequence"/>
</dbReference>
<sequence length="173" mass="19148">MSTANWLKLNNSFLNVIIDIILERILLNITMSIKCDVEHMVKAIKEKLKLRTCKGKSGKLQIWAKVSPINCHTTSVGITADMVGPVNNQDGGDKTHSTRKVFTRADFETLSAAVEEVRPLLLGMGNQNPPPRPNRGAFVQCHVVERRPFLVSNDKSEEELHKLSHPGVGSVIA</sequence>
<protein>
    <submittedName>
        <fullName evidence="1">Uncharacterized protein</fullName>
    </submittedName>
</protein>
<proteinExistence type="predicted"/>
<name>A0A6J5X7T7_PRUAR</name>
<dbReference type="AlphaFoldDB" id="A0A6J5X7T7"/>
<evidence type="ECO:0000313" key="1">
    <source>
        <dbReference type="EMBL" id="CAB4308065.1"/>
    </source>
</evidence>
<reference evidence="2" key="1">
    <citation type="journal article" date="2020" name="Genome Biol.">
        <title>Gamete binning: chromosome-level and haplotype-resolved genome assembly enabled by high-throughput single-cell sequencing of gamete genomes.</title>
        <authorList>
            <person name="Campoy J.A."/>
            <person name="Sun H."/>
            <person name="Goel M."/>
            <person name="Jiao W.-B."/>
            <person name="Folz-Donahue K."/>
            <person name="Wang N."/>
            <person name="Rubio M."/>
            <person name="Liu C."/>
            <person name="Kukat C."/>
            <person name="Ruiz D."/>
            <person name="Huettel B."/>
            <person name="Schneeberger K."/>
        </authorList>
    </citation>
    <scope>NUCLEOTIDE SEQUENCE [LARGE SCALE GENOMIC DNA]</scope>
    <source>
        <strain evidence="2">cv. Rojo Pasion</strain>
    </source>
</reference>